<dbReference type="AlphaFoldDB" id="A0A975U3Z5"/>
<dbReference type="KEGG" id="elio:KO353_06570"/>
<dbReference type="PANTHER" id="PTHR44936:SF10">
    <property type="entry name" value="SENSOR PROTEIN RSTB"/>
    <property type="match status" value="1"/>
</dbReference>
<keyword evidence="3" id="KW-0808">Transferase</keyword>
<comment type="catalytic activity">
    <reaction evidence="1">
        <text>ATP + protein L-histidine = ADP + protein N-phospho-L-histidine.</text>
        <dbReference type="EC" id="2.7.13.3"/>
    </reaction>
</comment>
<dbReference type="InterPro" id="IPR005467">
    <property type="entry name" value="His_kinase_dom"/>
</dbReference>
<dbReference type="PROSITE" id="PS50109">
    <property type="entry name" value="HIS_KIN"/>
    <property type="match status" value="1"/>
</dbReference>
<keyword evidence="8" id="KW-1133">Transmembrane helix</keyword>
<keyword evidence="6" id="KW-0067">ATP-binding</keyword>
<dbReference type="EC" id="2.7.13.3" evidence="2"/>
<evidence type="ECO:0000256" key="2">
    <source>
        <dbReference type="ARBA" id="ARBA00012438"/>
    </source>
</evidence>
<dbReference type="Proteomes" id="UP000694001">
    <property type="component" value="Chromosome"/>
</dbReference>
<evidence type="ECO:0000256" key="6">
    <source>
        <dbReference type="ARBA" id="ARBA00022840"/>
    </source>
</evidence>
<feature type="transmembrane region" description="Helical" evidence="8">
    <location>
        <begin position="166"/>
        <end position="189"/>
    </location>
</feature>
<evidence type="ECO:0000256" key="8">
    <source>
        <dbReference type="SAM" id="Phobius"/>
    </source>
</evidence>
<reference evidence="10" key="1">
    <citation type="submission" date="2021-06" db="EMBL/GenBank/DDBJ databases">
        <title>Elioraea tepida, sp. nov., a moderately thermophilic aerobic anoxygenic phototrophic bacterium isolated from an alkaline siliceous hot spring mat community in Yellowstone National Park, WY, USA.</title>
        <authorList>
            <person name="Saini M.K."/>
            <person name="Yoshida S."/>
            <person name="Sebastian A."/>
            <person name="Hirose S."/>
            <person name="Hara E."/>
            <person name="Tamaki H."/>
            <person name="Soulier N.T."/>
            <person name="Albert I."/>
            <person name="Hanada S."/>
            <person name="Bryant D.A."/>
            <person name="Tank M."/>
        </authorList>
    </citation>
    <scope>NUCLEOTIDE SEQUENCE</scope>
    <source>
        <strain evidence="10">MS-P2</strain>
    </source>
</reference>
<keyword evidence="11" id="KW-1185">Reference proteome</keyword>
<proteinExistence type="predicted"/>
<accession>A0A975U3Z5</accession>
<feature type="domain" description="Histidine kinase" evidence="9">
    <location>
        <begin position="259"/>
        <end position="463"/>
    </location>
</feature>
<name>A0A975U3Z5_9PROT</name>
<dbReference type="RefSeq" id="WP_218286911.1">
    <property type="nucleotide sequence ID" value="NZ_CP076448.1"/>
</dbReference>
<dbReference type="EMBL" id="CP076448">
    <property type="protein sequence ID" value="QXM25859.1"/>
    <property type="molecule type" value="Genomic_DNA"/>
</dbReference>
<evidence type="ECO:0000313" key="11">
    <source>
        <dbReference type="Proteomes" id="UP000694001"/>
    </source>
</evidence>
<evidence type="ECO:0000313" key="10">
    <source>
        <dbReference type="EMBL" id="QXM25859.1"/>
    </source>
</evidence>
<evidence type="ECO:0000256" key="4">
    <source>
        <dbReference type="ARBA" id="ARBA00022741"/>
    </source>
</evidence>
<feature type="compositionally biased region" description="Low complexity" evidence="7">
    <location>
        <begin position="467"/>
        <end position="480"/>
    </location>
</feature>
<dbReference type="CDD" id="cd00075">
    <property type="entry name" value="HATPase"/>
    <property type="match status" value="1"/>
</dbReference>
<dbReference type="PANTHER" id="PTHR44936">
    <property type="entry name" value="SENSOR PROTEIN CREC"/>
    <property type="match status" value="1"/>
</dbReference>
<sequence length="480" mass="49899">MPPAAAPDRPGKSLARLLLRLTAIFAVLALGAILLPALGRACHDWLEARVNGAHLAALALEAAGGDPLDPALQDELLTLAGVELVSLRTPGRRLLPLARDDRPLQVGTTIDLRSLTLQRATLLSLRLIANRDGLPVRVIGVSAVDPGTIVDLVILRAPIVDALRAAAARIVTTGLVIALAGAALLYLALRLLLVRPIEELTESIRRFEADPEAPQAPSRRHRDDEIGAAIAAVAAMQATIREDLWRKSRLAALGTALAKVTHDLRGVLATALLISDRLSASSDPKVRAAAPMLLGAIERAIALATRTMEFAREGPPTLQTSTFPLAPLVAEAAEAAKAAAGRAEATVTLAAGPGLALTADRESLFRVLLNLFRNAIEAGATVIRVAAERAEGMVAIEIADDGPGLPAALAADPFRPFQSGRRGGSGLGLAIARDLVRAHGGEIELAATGPSGTRFRLTLPEGPALDQAPAGEPAAPEQAP</sequence>
<gene>
    <name evidence="10" type="ORF">KO353_06570</name>
</gene>
<evidence type="ECO:0000256" key="1">
    <source>
        <dbReference type="ARBA" id="ARBA00000085"/>
    </source>
</evidence>
<feature type="region of interest" description="Disordered" evidence="7">
    <location>
        <begin position="447"/>
        <end position="480"/>
    </location>
</feature>
<dbReference type="InterPro" id="IPR003594">
    <property type="entry name" value="HATPase_dom"/>
</dbReference>
<evidence type="ECO:0000256" key="5">
    <source>
        <dbReference type="ARBA" id="ARBA00022777"/>
    </source>
</evidence>
<dbReference type="SMART" id="SM00387">
    <property type="entry name" value="HATPase_c"/>
    <property type="match status" value="1"/>
</dbReference>
<feature type="transmembrane region" description="Helical" evidence="8">
    <location>
        <begin position="17"/>
        <end position="39"/>
    </location>
</feature>
<keyword evidence="8" id="KW-0812">Transmembrane</keyword>
<keyword evidence="5 10" id="KW-0418">Kinase</keyword>
<dbReference type="InterPro" id="IPR050980">
    <property type="entry name" value="2C_sensor_his_kinase"/>
</dbReference>
<protein>
    <recommendedName>
        <fullName evidence="2">histidine kinase</fullName>
        <ecNumber evidence="2">2.7.13.3</ecNumber>
    </recommendedName>
</protein>
<dbReference type="Pfam" id="PF02518">
    <property type="entry name" value="HATPase_c"/>
    <property type="match status" value="1"/>
</dbReference>
<dbReference type="GO" id="GO:0005524">
    <property type="term" value="F:ATP binding"/>
    <property type="evidence" value="ECO:0007669"/>
    <property type="project" value="UniProtKB-KW"/>
</dbReference>
<keyword evidence="4" id="KW-0547">Nucleotide-binding</keyword>
<evidence type="ECO:0000259" key="9">
    <source>
        <dbReference type="PROSITE" id="PS50109"/>
    </source>
</evidence>
<dbReference type="GO" id="GO:0004673">
    <property type="term" value="F:protein histidine kinase activity"/>
    <property type="evidence" value="ECO:0007669"/>
    <property type="project" value="UniProtKB-EC"/>
</dbReference>
<keyword evidence="8" id="KW-0472">Membrane</keyword>
<evidence type="ECO:0000256" key="7">
    <source>
        <dbReference type="SAM" id="MobiDB-lite"/>
    </source>
</evidence>
<organism evidence="10 11">
    <name type="scientific">Elioraea tepida</name>
    <dbReference type="NCBI Taxonomy" id="2843330"/>
    <lineage>
        <taxon>Bacteria</taxon>
        <taxon>Pseudomonadati</taxon>
        <taxon>Pseudomonadota</taxon>
        <taxon>Alphaproteobacteria</taxon>
        <taxon>Acetobacterales</taxon>
        <taxon>Elioraeaceae</taxon>
        <taxon>Elioraea</taxon>
    </lineage>
</organism>
<evidence type="ECO:0000256" key="3">
    <source>
        <dbReference type="ARBA" id="ARBA00022679"/>
    </source>
</evidence>